<evidence type="ECO:0000313" key="4">
    <source>
        <dbReference type="WormBase" id="SRAE_2000200300"/>
    </source>
</evidence>
<dbReference type="RefSeq" id="XP_024506539.1">
    <property type="nucleotide sequence ID" value="XM_024653021.1"/>
</dbReference>
<accession>A0A090MYK4</accession>
<dbReference type="CTD" id="36379704"/>
<dbReference type="EMBL" id="LN609529">
    <property type="protein sequence ID" value="CEF67339.1"/>
    <property type="molecule type" value="Genomic_DNA"/>
</dbReference>
<evidence type="ECO:0000313" key="1">
    <source>
        <dbReference type="EMBL" id="CEF67339.1"/>
    </source>
</evidence>
<organism evidence="1">
    <name type="scientific">Strongyloides ratti</name>
    <name type="common">Parasitic roundworm</name>
    <dbReference type="NCBI Taxonomy" id="34506"/>
    <lineage>
        <taxon>Eukaryota</taxon>
        <taxon>Metazoa</taxon>
        <taxon>Ecdysozoa</taxon>
        <taxon>Nematoda</taxon>
        <taxon>Chromadorea</taxon>
        <taxon>Rhabditida</taxon>
        <taxon>Tylenchina</taxon>
        <taxon>Panagrolaimomorpha</taxon>
        <taxon>Strongyloidoidea</taxon>
        <taxon>Strongyloididae</taxon>
        <taxon>Strongyloides</taxon>
    </lineage>
</organism>
<evidence type="ECO:0000313" key="3">
    <source>
        <dbReference type="WBParaSite" id="SRAE_2000200300.1"/>
    </source>
</evidence>
<protein>
    <submittedName>
        <fullName evidence="1 3">Uncharacterized protein</fullName>
    </submittedName>
</protein>
<reference evidence="1 2" key="1">
    <citation type="submission" date="2014-09" db="EMBL/GenBank/DDBJ databases">
        <authorList>
            <person name="Martin A.A."/>
        </authorList>
    </citation>
    <scope>NUCLEOTIDE SEQUENCE</scope>
    <source>
        <strain evidence="2">ED321</strain>
        <strain evidence="1">ED321 Heterogonic</strain>
    </source>
</reference>
<reference evidence="3" key="2">
    <citation type="submission" date="2020-12" db="UniProtKB">
        <authorList>
            <consortium name="WormBaseParasite"/>
        </authorList>
    </citation>
    <scope>IDENTIFICATION</scope>
</reference>
<dbReference type="AlphaFoldDB" id="A0A090MYK4"/>
<sequence>MAIPLSFISIDRSKFFKLKISTLVVPILLFSLLLNVYGDENESAIQTQLALRFHRAKELTPPSFMKRNWDDIYYDDKNIIEEQPIFKNFCLLDQYKYHILCRIYKDKITFEF</sequence>
<keyword evidence="2" id="KW-1185">Reference proteome</keyword>
<dbReference type="WBParaSite" id="SRAE_2000200300.1">
    <property type="protein sequence ID" value="SRAE_2000200300.1"/>
    <property type="gene ID" value="WBGene00262210"/>
</dbReference>
<dbReference type="WormBase" id="SRAE_2000200300">
    <property type="protein sequence ID" value="SRP01996"/>
    <property type="gene ID" value="WBGene00262210"/>
</dbReference>
<gene>
    <name evidence="1 3 4" type="ORF">SRAE_2000200300</name>
</gene>
<name>A0A090MYK4_STRRB</name>
<dbReference type="GeneID" id="36379704"/>
<evidence type="ECO:0000313" key="2">
    <source>
        <dbReference type="Proteomes" id="UP000035682"/>
    </source>
</evidence>
<dbReference type="Proteomes" id="UP000035682">
    <property type="component" value="Unplaced"/>
</dbReference>
<proteinExistence type="predicted"/>